<evidence type="ECO:0000256" key="1">
    <source>
        <dbReference type="ARBA" id="ARBA00005171"/>
    </source>
</evidence>
<feature type="binding site" evidence="11">
    <location>
        <begin position="192"/>
        <end position="197"/>
    </location>
    <ligand>
        <name>UTP</name>
        <dbReference type="ChEBI" id="CHEBI:46398"/>
    </ligand>
</feature>
<evidence type="ECO:0000259" key="14">
    <source>
        <dbReference type="Pfam" id="PF06418"/>
    </source>
</evidence>
<comment type="catalytic activity">
    <reaction evidence="10 11">
        <text>UTP + L-glutamine + ATP + H2O = CTP + L-glutamate + ADP + phosphate + 2 H(+)</text>
        <dbReference type="Rhea" id="RHEA:26426"/>
        <dbReference type="ChEBI" id="CHEBI:15377"/>
        <dbReference type="ChEBI" id="CHEBI:15378"/>
        <dbReference type="ChEBI" id="CHEBI:29985"/>
        <dbReference type="ChEBI" id="CHEBI:30616"/>
        <dbReference type="ChEBI" id="CHEBI:37563"/>
        <dbReference type="ChEBI" id="CHEBI:43474"/>
        <dbReference type="ChEBI" id="CHEBI:46398"/>
        <dbReference type="ChEBI" id="CHEBI:58359"/>
        <dbReference type="ChEBI" id="CHEBI:456216"/>
        <dbReference type="EC" id="6.3.4.2"/>
    </reaction>
</comment>
<dbReference type="GO" id="GO:0046872">
    <property type="term" value="F:metal ion binding"/>
    <property type="evidence" value="ECO:0007669"/>
    <property type="project" value="UniProtKB-KW"/>
</dbReference>
<keyword evidence="3 11" id="KW-0436">Ligase</keyword>
<feature type="active site" description="Nucleophile; for glutamine hydrolysis" evidence="11">
    <location>
        <position position="386"/>
    </location>
</feature>
<dbReference type="InterPro" id="IPR004468">
    <property type="entry name" value="CTP_synthase"/>
</dbReference>
<dbReference type="RefSeq" id="WP_044887519.1">
    <property type="nucleotide sequence ID" value="NZ_JYFN01000054.1"/>
</dbReference>
<dbReference type="SUPFAM" id="SSF52317">
    <property type="entry name" value="Class I glutamine amidotransferase-like"/>
    <property type="match status" value="1"/>
</dbReference>
<dbReference type="CDD" id="cd03113">
    <property type="entry name" value="CTPS_N"/>
    <property type="match status" value="1"/>
</dbReference>
<feature type="binding site" evidence="11">
    <location>
        <position position="359"/>
    </location>
    <ligand>
        <name>L-glutamine</name>
        <dbReference type="ChEBI" id="CHEBI:58359"/>
    </ligand>
</feature>
<feature type="binding site" evidence="11">
    <location>
        <position position="18"/>
    </location>
    <ligand>
        <name>CTP</name>
        <dbReference type="ChEBI" id="CHEBI:37563"/>
        <note>allosteric inhibitor</note>
    </ligand>
</feature>
<dbReference type="AlphaFoldDB" id="A0A0D8B970"/>
<evidence type="ECO:0000256" key="2">
    <source>
        <dbReference type="ARBA" id="ARBA00007533"/>
    </source>
</evidence>
<feature type="binding site" evidence="11">
    <location>
        <position position="228"/>
    </location>
    <ligand>
        <name>CTP</name>
        <dbReference type="ChEBI" id="CHEBI:37563"/>
        <note>allosteric inhibitor</note>
    </ligand>
</feature>
<dbReference type="EMBL" id="JYFN01000054">
    <property type="protein sequence ID" value="KJE20665.1"/>
    <property type="molecule type" value="Genomic_DNA"/>
</dbReference>
<dbReference type="PANTHER" id="PTHR11550:SF0">
    <property type="entry name" value="CTP SYNTHASE-RELATED"/>
    <property type="match status" value="1"/>
</dbReference>
<feature type="binding site" evidence="11">
    <location>
        <position position="145"/>
    </location>
    <ligand>
        <name>Mg(2+)</name>
        <dbReference type="ChEBI" id="CHEBI:18420"/>
    </ligand>
</feature>
<keyword evidence="7 11" id="KW-0460">Magnesium</keyword>
<evidence type="ECO:0000256" key="4">
    <source>
        <dbReference type="ARBA" id="ARBA00022723"/>
    </source>
</evidence>
<dbReference type="PROSITE" id="PS51273">
    <property type="entry name" value="GATASE_TYPE_1"/>
    <property type="match status" value="1"/>
</dbReference>
<feature type="compositionally biased region" description="Low complexity" evidence="12">
    <location>
        <begin position="642"/>
        <end position="653"/>
    </location>
</feature>
<dbReference type="Pfam" id="PF06418">
    <property type="entry name" value="CTP_synth_N"/>
    <property type="match status" value="1"/>
</dbReference>
<evidence type="ECO:0000256" key="3">
    <source>
        <dbReference type="ARBA" id="ARBA00022598"/>
    </source>
</evidence>
<reference evidence="16" key="1">
    <citation type="submission" date="2015-02" db="EMBL/GenBank/DDBJ databases">
        <title>Draft Genome of Frankia sp. CpI1-S.</title>
        <authorList>
            <person name="Oshone R.T."/>
            <person name="Ngom M."/>
            <person name="Ghodhbane-Gtari F."/>
            <person name="Gtari M."/>
            <person name="Morris K."/>
            <person name="Thomas K."/>
            <person name="Sen A."/>
            <person name="Tisa L.S."/>
        </authorList>
    </citation>
    <scope>NUCLEOTIDE SEQUENCE [LARGE SCALE GENOMIC DNA]</scope>
    <source>
        <strain evidence="16">CpI1-S</strain>
    </source>
</reference>
<comment type="pathway">
    <text evidence="1 11">Pyrimidine metabolism; CTP biosynthesis via de novo pathway; CTP from UDP: step 2/2.</text>
</comment>
<feature type="binding site" evidence="11">
    <location>
        <begin position="192"/>
        <end position="197"/>
    </location>
    <ligand>
        <name>CTP</name>
        <dbReference type="ChEBI" id="CHEBI:37563"/>
        <note>allosteric inhibitor</note>
    </ligand>
</feature>
<evidence type="ECO:0000256" key="9">
    <source>
        <dbReference type="ARBA" id="ARBA00022975"/>
    </source>
</evidence>
<dbReference type="OrthoDB" id="9801107at2"/>
<proteinExistence type="inferred from homology"/>
<evidence type="ECO:0000256" key="8">
    <source>
        <dbReference type="ARBA" id="ARBA00022962"/>
    </source>
</evidence>
<name>A0A0D8B970_9ACTN</name>
<feature type="binding site" evidence="11">
    <location>
        <begin position="387"/>
        <end position="390"/>
    </location>
    <ligand>
        <name>L-glutamine</name>
        <dbReference type="ChEBI" id="CHEBI:58359"/>
    </ligand>
</feature>
<dbReference type="Proteomes" id="UP000032545">
    <property type="component" value="Unassembled WGS sequence"/>
</dbReference>
<feature type="region of interest" description="Amidoligase domain" evidence="11">
    <location>
        <begin position="1"/>
        <end position="271"/>
    </location>
</feature>
<dbReference type="SUPFAM" id="SSF52540">
    <property type="entry name" value="P-loop containing nucleoside triphosphate hydrolases"/>
    <property type="match status" value="1"/>
</dbReference>
<dbReference type="GO" id="GO:0044210">
    <property type="term" value="P:'de novo' CTP biosynthetic process"/>
    <property type="evidence" value="ECO:0007669"/>
    <property type="project" value="UniProtKB-UniRule"/>
</dbReference>
<feature type="domain" description="CTP synthase N-terminal" evidence="14">
    <location>
        <begin position="8"/>
        <end position="271"/>
    </location>
</feature>
<dbReference type="InterPro" id="IPR017926">
    <property type="entry name" value="GATASE"/>
</dbReference>
<evidence type="ECO:0000256" key="6">
    <source>
        <dbReference type="ARBA" id="ARBA00022840"/>
    </source>
</evidence>
<dbReference type="GO" id="GO:0005524">
    <property type="term" value="F:ATP binding"/>
    <property type="evidence" value="ECO:0007669"/>
    <property type="project" value="UniProtKB-KW"/>
</dbReference>
<feature type="active site" evidence="11">
    <location>
        <position position="518"/>
    </location>
</feature>
<reference evidence="15 16" key="2">
    <citation type="journal article" date="2016" name="Genome Announc.">
        <title>Permanent Draft Genome Sequences for Two Variants of Frankia sp. Strain CpI1, the First Frankia Strain Isolated from Root Nodules of Comptonia peregrina.</title>
        <authorList>
            <person name="Oshone R."/>
            <person name="Hurst S.G.IV."/>
            <person name="Abebe-Akele F."/>
            <person name="Simpson S."/>
            <person name="Morris K."/>
            <person name="Thomas W.K."/>
            <person name="Tisa L.S."/>
        </authorList>
    </citation>
    <scope>NUCLEOTIDE SEQUENCE [LARGE SCALE GENOMIC DNA]</scope>
    <source>
        <strain evidence="16">CpI1-S</strain>
    </source>
</reference>
<dbReference type="UniPathway" id="UPA00159">
    <property type="reaction ID" value="UER00277"/>
</dbReference>
<evidence type="ECO:0000256" key="7">
    <source>
        <dbReference type="ARBA" id="ARBA00022842"/>
    </source>
</evidence>
<comment type="function">
    <text evidence="11">Catalyzes the ATP-dependent amination of UTP to CTP with either L-glutamine or ammonia as the source of nitrogen. Regulates intracellular CTP levels through interactions with the four ribonucleotide triphosphates.</text>
</comment>
<protein>
    <recommendedName>
        <fullName evidence="11">CTP synthase</fullName>
        <ecNumber evidence="11">6.3.4.2</ecNumber>
    </recommendedName>
    <alternativeName>
        <fullName evidence="11">Cytidine 5'-triphosphate synthase</fullName>
    </alternativeName>
    <alternativeName>
        <fullName evidence="11">Cytidine triphosphate synthetase</fullName>
        <shortName evidence="11">CTP synthetase</shortName>
        <shortName evidence="11">CTPS</shortName>
    </alternativeName>
    <alternativeName>
        <fullName evidence="11">UTP--ammonia ligase</fullName>
    </alternativeName>
</protein>
<comment type="subunit">
    <text evidence="11">Homotetramer.</text>
</comment>
<dbReference type="FunFam" id="3.40.50.880:FF:000002">
    <property type="entry name" value="CTP synthase"/>
    <property type="match status" value="1"/>
</dbReference>
<comment type="catalytic activity">
    <reaction evidence="11">
        <text>UTP + NH4(+) + ATP = CTP + ADP + phosphate + 2 H(+)</text>
        <dbReference type="Rhea" id="RHEA:16597"/>
        <dbReference type="ChEBI" id="CHEBI:15378"/>
        <dbReference type="ChEBI" id="CHEBI:28938"/>
        <dbReference type="ChEBI" id="CHEBI:30616"/>
        <dbReference type="ChEBI" id="CHEBI:37563"/>
        <dbReference type="ChEBI" id="CHEBI:43474"/>
        <dbReference type="ChEBI" id="CHEBI:46398"/>
        <dbReference type="ChEBI" id="CHEBI:456216"/>
    </reaction>
</comment>
<keyword evidence="4 11" id="KW-0479">Metal-binding</keyword>
<comment type="similarity">
    <text evidence="2 11">Belongs to the CTP synthase family.</text>
</comment>
<comment type="caution">
    <text evidence="11">Lacks conserved residue(s) required for the propagation of feature annotation.</text>
</comment>
<keyword evidence="6 11" id="KW-0067">ATP-binding</keyword>
<dbReference type="PATRIC" id="fig|1502723.3.peg.5217"/>
<dbReference type="GO" id="GO:0003883">
    <property type="term" value="F:CTP synthase activity"/>
    <property type="evidence" value="ECO:0007669"/>
    <property type="project" value="UniProtKB-UniRule"/>
</dbReference>
<dbReference type="GO" id="GO:0097268">
    <property type="term" value="C:cytoophidium"/>
    <property type="evidence" value="ECO:0007669"/>
    <property type="project" value="UniProtKB-ARBA"/>
</dbReference>
<evidence type="ECO:0000259" key="13">
    <source>
        <dbReference type="Pfam" id="PF00117"/>
    </source>
</evidence>
<evidence type="ECO:0000256" key="10">
    <source>
        <dbReference type="ARBA" id="ARBA00047781"/>
    </source>
</evidence>
<evidence type="ECO:0000256" key="11">
    <source>
        <dbReference type="HAMAP-Rule" id="MF_01227"/>
    </source>
</evidence>
<dbReference type="GO" id="GO:0005829">
    <property type="term" value="C:cytosol"/>
    <property type="evidence" value="ECO:0007669"/>
    <property type="project" value="TreeGrafter"/>
</dbReference>
<feature type="region of interest" description="Disordered" evidence="12">
    <location>
        <begin position="617"/>
        <end position="660"/>
    </location>
</feature>
<organism evidence="15 16">
    <name type="scientific">Frankia torreyi</name>
    <dbReference type="NCBI Taxonomy" id="1856"/>
    <lineage>
        <taxon>Bacteria</taxon>
        <taxon>Bacillati</taxon>
        <taxon>Actinomycetota</taxon>
        <taxon>Actinomycetes</taxon>
        <taxon>Frankiales</taxon>
        <taxon>Frankiaceae</taxon>
        <taxon>Frankia</taxon>
    </lineage>
</organism>
<feature type="binding site" evidence="11">
    <location>
        <position position="76"/>
    </location>
    <ligand>
        <name>ATP</name>
        <dbReference type="ChEBI" id="CHEBI:30616"/>
    </ligand>
</feature>
<sequence length="660" mass="69078">MGQVHVTKHIFVTGGVASSLGKGLTASSLGRLLKARGLRVTMQKLDPYLNVDPGTMNPFQHGEVFVTDDGAETDLDIGHYERFLDVNLDGSANVTTGQVYSAVIARERRGDYLGQTVQVVPHITDEIKDRIRRLAGDSVDVVITEVGGTVGDIESLPYLEAIRQVRHEVGRDNALTVHVSLVPYLGPSGELKTKPTQHSVAALRSIGLQPDAVVCRSDRPLPDALKKKIAMMCDVDDEAVVGAPDASSIYDIPRVLHREGLDAYVVRRLGLSFRDVDWTEWDTLLRRVHHPTNSATIAIVGKYVDLPDAYLSVTEALRAGAFATDTRVDLRWITSDECSSPEETAALLDGVDGIIVPGGFGIRGIEGKLTALRHARENGLPTLGICLGLQCMVIEAARGLAGLEGANSTEFVPDTPHPVISTMADQHEVVAGTRDMGGTMRLGLYSCTLAPGTVARREYAVPEVAERHRHRYEVNNDYRERLAAAGLVFSGTSPDGRLVEVVELPADVHPYYVGTQAHPEFRSRPTRAHPLFRGLVAAAIAHADRRRGVLPVDLPATDAAATPASVSGARTDASAVGTGAGTATAGTVSGAGADTGARAGAALAEGAEDDAAAPAVAGAGHAGGAGGPGGTSGRGGGGRRGAGNARPGASSNGTAALVSP</sequence>
<evidence type="ECO:0000256" key="12">
    <source>
        <dbReference type="SAM" id="MobiDB-lite"/>
    </source>
</evidence>
<dbReference type="InterPro" id="IPR029062">
    <property type="entry name" value="Class_I_gatase-like"/>
</dbReference>
<dbReference type="GO" id="GO:0019856">
    <property type="term" value="P:pyrimidine nucleobase biosynthetic process"/>
    <property type="evidence" value="ECO:0007669"/>
    <property type="project" value="TreeGrafter"/>
</dbReference>
<dbReference type="GO" id="GO:0042802">
    <property type="term" value="F:identical protein binding"/>
    <property type="evidence" value="ECO:0007669"/>
    <property type="project" value="TreeGrafter"/>
</dbReference>
<feature type="compositionally biased region" description="Gly residues" evidence="12">
    <location>
        <begin position="620"/>
        <end position="641"/>
    </location>
</feature>
<evidence type="ECO:0000313" key="16">
    <source>
        <dbReference type="Proteomes" id="UP000032545"/>
    </source>
</evidence>
<dbReference type="CDD" id="cd01746">
    <property type="entry name" value="GATase1_CTP_Synthase"/>
    <property type="match status" value="1"/>
</dbReference>
<accession>A0A0D8B970</accession>
<feature type="binding site" evidence="11">
    <location>
        <position position="18"/>
    </location>
    <ligand>
        <name>UTP</name>
        <dbReference type="ChEBI" id="CHEBI:46398"/>
    </ligand>
</feature>
<keyword evidence="9 11" id="KW-0665">Pyrimidine biosynthesis</keyword>
<feature type="binding site" evidence="11">
    <location>
        <position position="246"/>
    </location>
    <ligand>
        <name>ATP</name>
        <dbReference type="ChEBI" id="CHEBI:30616"/>
    </ligand>
</feature>
<dbReference type="Pfam" id="PF00117">
    <property type="entry name" value="GATase"/>
    <property type="match status" value="1"/>
</dbReference>
<feature type="domain" description="Glutamine amidotransferase" evidence="13">
    <location>
        <begin position="306"/>
        <end position="536"/>
    </location>
</feature>
<feature type="binding site" evidence="11">
    <location>
        <position position="410"/>
    </location>
    <ligand>
        <name>L-glutamine</name>
        <dbReference type="ChEBI" id="CHEBI:58359"/>
    </ligand>
</feature>
<dbReference type="PANTHER" id="PTHR11550">
    <property type="entry name" value="CTP SYNTHASE"/>
    <property type="match status" value="1"/>
</dbReference>
<dbReference type="FunFam" id="3.40.50.300:FF:000009">
    <property type="entry name" value="CTP synthase"/>
    <property type="match status" value="1"/>
</dbReference>
<feature type="binding site" evidence="11">
    <location>
        <position position="471"/>
    </location>
    <ligand>
        <name>L-glutamine</name>
        <dbReference type="ChEBI" id="CHEBI:58359"/>
    </ligand>
</feature>
<dbReference type="Gene3D" id="3.40.50.300">
    <property type="entry name" value="P-loop containing nucleotide triphosphate hydrolases"/>
    <property type="match status" value="1"/>
</dbReference>
<feature type="binding site" evidence="11">
    <location>
        <position position="76"/>
    </location>
    <ligand>
        <name>Mg(2+)</name>
        <dbReference type="ChEBI" id="CHEBI:18420"/>
    </ligand>
</feature>
<dbReference type="Gene3D" id="3.40.50.880">
    <property type="match status" value="1"/>
</dbReference>
<keyword evidence="16" id="KW-1185">Reference proteome</keyword>
<comment type="miscellaneous">
    <text evidence="11">CTPSs have evolved a hybrid strategy for distinguishing between UTP and CTP. The overlapping regions of the product feedback inhibitory and substrate sites recognize a common feature in both compounds, the triphosphate moiety. To differentiate isosteric substrate and product pyrimidine rings, an additional pocket far from the expected kinase/ligase catalytic site, specifically recognizes the cytosine and ribose portions of the product inhibitor.</text>
</comment>
<feature type="region of interest" description="Disordered" evidence="12">
    <location>
        <begin position="559"/>
        <end position="592"/>
    </location>
</feature>
<feature type="binding site" evidence="11">
    <location>
        <begin position="19"/>
        <end position="24"/>
    </location>
    <ligand>
        <name>ATP</name>
        <dbReference type="ChEBI" id="CHEBI:30616"/>
    </ligand>
</feature>
<feature type="binding site" evidence="11">
    <location>
        <begin position="152"/>
        <end position="154"/>
    </location>
    <ligand>
        <name>CTP</name>
        <dbReference type="ChEBI" id="CHEBI:37563"/>
        <note>allosteric inhibitor</note>
    </ligand>
</feature>
<keyword evidence="8 11" id="KW-0315">Glutamine amidotransferase</keyword>
<dbReference type="GO" id="GO:0004359">
    <property type="term" value="F:glutaminase activity"/>
    <property type="evidence" value="ECO:0007669"/>
    <property type="project" value="RHEA"/>
</dbReference>
<dbReference type="InterPro" id="IPR027417">
    <property type="entry name" value="P-loop_NTPase"/>
</dbReference>
<gene>
    <name evidence="11" type="primary">pyrG</name>
    <name evidence="15" type="ORF">FF36_05020</name>
</gene>
<comment type="catalytic activity">
    <reaction evidence="11">
        <text>L-glutamine + H2O = L-glutamate + NH4(+)</text>
        <dbReference type="Rhea" id="RHEA:15889"/>
        <dbReference type="ChEBI" id="CHEBI:15377"/>
        <dbReference type="ChEBI" id="CHEBI:28938"/>
        <dbReference type="ChEBI" id="CHEBI:29985"/>
        <dbReference type="ChEBI" id="CHEBI:58359"/>
    </reaction>
</comment>
<comment type="caution">
    <text evidence="15">The sequence shown here is derived from an EMBL/GenBank/DDBJ whole genome shotgun (WGS) entry which is preliminary data.</text>
</comment>
<keyword evidence="5 11" id="KW-0547">Nucleotide-binding</keyword>
<dbReference type="NCBIfam" id="NF003792">
    <property type="entry name" value="PRK05380.1"/>
    <property type="match status" value="1"/>
</dbReference>
<feature type="binding site" evidence="11">
    <location>
        <position position="228"/>
    </location>
    <ligand>
        <name>UTP</name>
        <dbReference type="ChEBI" id="CHEBI:46398"/>
    </ligand>
</feature>
<dbReference type="NCBIfam" id="TIGR00337">
    <property type="entry name" value="PyrG"/>
    <property type="match status" value="1"/>
</dbReference>
<dbReference type="EC" id="6.3.4.2" evidence="11"/>
<dbReference type="InterPro" id="IPR033828">
    <property type="entry name" value="GATase1_CTP_Synthase"/>
</dbReference>
<evidence type="ECO:0000313" key="15">
    <source>
        <dbReference type="EMBL" id="KJE20665.1"/>
    </source>
</evidence>
<dbReference type="HAMAP" id="MF_01227">
    <property type="entry name" value="PyrG"/>
    <property type="match status" value="1"/>
</dbReference>
<comment type="activity regulation">
    <text evidence="11">Allosterically activated by GTP, when glutamine is the substrate; GTP has no effect on the reaction when ammonia is the substrate. The allosteric effector GTP functions by stabilizing the protein conformation that binds the tetrahedral intermediate(s) formed during glutamine hydrolysis. Inhibited by the product CTP, via allosteric rather than competitive inhibition.</text>
</comment>
<evidence type="ECO:0000256" key="5">
    <source>
        <dbReference type="ARBA" id="ARBA00022741"/>
    </source>
</evidence>
<feature type="active site" evidence="11">
    <location>
        <position position="520"/>
    </location>
</feature>
<dbReference type="InterPro" id="IPR017456">
    <property type="entry name" value="CTP_synthase_N"/>
</dbReference>